<sequence>MLLSFLMIMGAVGCSVSGFTDTTYRCGDQEVSLQALKEARSASELGPDGREALKGQEVRPIEDLPSWRIIEESDARVALMRELDVSHEQGQGTVGAHALLVVERFGPPGNDGRPGWHLRSSGHCDLRKDLGSLRAAEVTLDPAVPPGVEARKVHVLVTERGCASGKRADGRVRLAGIEQTPAEVRLVIGVEPLASEGVRTCQGNPPTPFTVELDEPLGDRALIDASVHPARRITGGRQ</sequence>
<comment type="caution">
    <text evidence="1">The sequence shown here is derived from an EMBL/GenBank/DDBJ whole genome shotgun (WGS) entry which is preliminary data.</text>
</comment>
<dbReference type="EMBL" id="BOOH01000021">
    <property type="protein sequence ID" value="GIH76424.1"/>
    <property type="molecule type" value="Genomic_DNA"/>
</dbReference>
<protein>
    <submittedName>
        <fullName evidence="1">Uncharacterized protein</fullName>
    </submittedName>
</protein>
<evidence type="ECO:0000313" key="1">
    <source>
        <dbReference type="EMBL" id="GIH76424.1"/>
    </source>
</evidence>
<keyword evidence="2" id="KW-1185">Reference proteome</keyword>
<proteinExistence type="predicted"/>
<dbReference type="AlphaFoldDB" id="A0A8J3RK60"/>
<name>A0A8J3RK60_9ACTN</name>
<accession>A0A8J3RK60</accession>
<gene>
    <name evidence="1" type="ORF">Plo01_28530</name>
</gene>
<evidence type="ECO:0000313" key="2">
    <source>
        <dbReference type="Proteomes" id="UP000616724"/>
    </source>
</evidence>
<dbReference type="Proteomes" id="UP000616724">
    <property type="component" value="Unassembled WGS sequence"/>
</dbReference>
<organism evidence="1 2">
    <name type="scientific">Planobispora longispora</name>
    <dbReference type="NCBI Taxonomy" id="28887"/>
    <lineage>
        <taxon>Bacteria</taxon>
        <taxon>Bacillati</taxon>
        <taxon>Actinomycetota</taxon>
        <taxon>Actinomycetes</taxon>
        <taxon>Streptosporangiales</taxon>
        <taxon>Streptosporangiaceae</taxon>
        <taxon>Planobispora</taxon>
    </lineage>
</organism>
<reference evidence="1 2" key="1">
    <citation type="submission" date="2021-01" db="EMBL/GenBank/DDBJ databases">
        <title>Whole genome shotgun sequence of Planobispora longispora NBRC 13918.</title>
        <authorList>
            <person name="Komaki H."/>
            <person name="Tamura T."/>
        </authorList>
    </citation>
    <scope>NUCLEOTIDE SEQUENCE [LARGE SCALE GENOMIC DNA]</scope>
    <source>
        <strain evidence="1 2">NBRC 13918</strain>
    </source>
</reference>